<keyword evidence="6" id="KW-0067">ATP-binding</keyword>
<feature type="compositionally biased region" description="Basic and acidic residues" evidence="7">
    <location>
        <begin position="154"/>
        <end position="164"/>
    </location>
</feature>
<keyword evidence="5" id="KW-0611">Plant defense</keyword>
<dbReference type="Pfam" id="PF18052">
    <property type="entry name" value="Rx_N"/>
    <property type="match status" value="1"/>
</dbReference>
<accession>A0A8N4I6T4</accession>
<comment type="similarity">
    <text evidence="1">Belongs to the disease resistance NB-LRR family.</text>
</comment>
<evidence type="ECO:0000259" key="8">
    <source>
        <dbReference type="Pfam" id="PF18052"/>
    </source>
</evidence>
<dbReference type="Proteomes" id="UP000504607">
    <property type="component" value="Unplaced"/>
</dbReference>
<feature type="domain" description="Disease resistance N-terminal" evidence="8">
    <location>
        <begin position="2"/>
        <end position="86"/>
    </location>
</feature>
<dbReference type="GO" id="GO:0006952">
    <property type="term" value="P:defense response"/>
    <property type="evidence" value="ECO:0007669"/>
    <property type="project" value="UniProtKB-KW"/>
</dbReference>
<dbReference type="RefSeq" id="XP_029118002.1">
    <property type="nucleotide sequence ID" value="XM_029262169.1"/>
</dbReference>
<evidence type="ECO:0000256" key="7">
    <source>
        <dbReference type="SAM" id="MobiDB-lite"/>
    </source>
</evidence>
<dbReference type="OrthoDB" id="1933539at2759"/>
<keyword evidence="3" id="KW-0677">Repeat</keyword>
<dbReference type="CDD" id="cd14798">
    <property type="entry name" value="RX-CC_like"/>
    <property type="match status" value="1"/>
</dbReference>
<reference evidence="10" key="1">
    <citation type="submission" date="2025-08" db="UniProtKB">
        <authorList>
            <consortium name="RefSeq"/>
        </authorList>
    </citation>
    <scope>IDENTIFICATION</scope>
</reference>
<dbReference type="PANTHER" id="PTHR36766:SF48">
    <property type="entry name" value="DISEASE RESISTANCE PROTEIN RGA3"/>
    <property type="match status" value="1"/>
</dbReference>
<organism evidence="9 10">
    <name type="scientific">Elaeis guineensis var. tenera</name>
    <name type="common">Oil palm</name>
    <dbReference type="NCBI Taxonomy" id="51953"/>
    <lineage>
        <taxon>Eukaryota</taxon>
        <taxon>Viridiplantae</taxon>
        <taxon>Streptophyta</taxon>
        <taxon>Embryophyta</taxon>
        <taxon>Tracheophyta</taxon>
        <taxon>Spermatophyta</taxon>
        <taxon>Magnoliopsida</taxon>
        <taxon>Liliopsida</taxon>
        <taxon>Arecaceae</taxon>
        <taxon>Arecoideae</taxon>
        <taxon>Cocoseae</taxon>
        <taxon>Elaeidinae</taxon>
        <taxon>Elaeis</taxon>
    </lineage>
</organism>
<proteinExistence type="inferred from homology"/>
<evidence type="ECO:0000256" key="6">
    <source>
        <dbReference type="ARBA" id="ARBA00022840"/>
    </source>
</evidence>
<evidence type="ECO:0000256" key="2">
    <source>
        <dbReference type="ARBA" id="ARBA00022614"/>
    </source>
</evidence>
<name>A0A8N4I6T4_ELAGV</name>
<evidence type="ECO:0000313" key="9">
    <source>
        <dbReference type="Proteomes" id="UP000504607"/>
    </source>
</evidence>
<keyword evidence="2" id="KW-0433">Leucine-rich repeat</keyword>
<dbReference type="InterPro" id="IPR041118">
    <property type="entry name" value="Rx_N"/>
</dbReference>
<evidence type="ECO:0000256" key="5">
    <source>
        <dbReference type="ARBA" id="ARBA00022821"/>
    </source>
</evidence>
<dbReference type="Gene3D" id="1.20.5.4130">
    <property type="match status" value="1"/>
</dbReference>
<evidence type="ECO:0000256" key="1">
    <source>
        <dbReference type="ARBA" id="ARBA00008894"/>
    </source>
</evidence>
<protein>
    <submittedName>
        <fullName evidence="10">Disease resistance protein RGA2</fullName>
    </submittedName>
</protein>
<keyword evidence="9" id="KW-1185">Reference proteome</keyword>
<dbReference type="AlphaFoldDB" id="A0A8N4I6T4"/>
<keyword evidence="4" id="KW-0547">Nucleotide-binding</keyword>
<dbReference type="GO" id="GO:0005524">
    <property type="term" value="F:ATP binding"/>
    <property type="evidence" value="ECO:0007669"/>
    <property type="project" value="UniProtKB-KW"/>
</dbReference>
<evidence type="ECO:0000313" key="10">
    <source>
        <dbReference type="RefSeq" id="XP_029118002.1"/>
    </source>
</evidence>
<feature type="compositionally biased region" description="Basic and acidic residues" evidence="7">
    <location>
        <begin position="137"/>
        <end position="146"/>
    </location>
</feature>
<feature type="region of interest" description="Disordered" evidence="7">
    <location>
        <begin position="137"/>
        <end position="164"/>
    </location>
</feature>
<dbReference type="InterPro" id="IPR038005">
    <property type="entry name" value="RX-like_CC"/>
</dbReference>
<gene>
    <name evidence="10" type="primary">LOC105036269</name>
</gene>
<evidence type="ECO:0000256" key="3">
    <source>
        <dbReference type="ARBA" id="ARBA00022737"/>
    </source>
</evidence>
<evidence type="ECO:0000256" key="4">
    <source>
        <dbReference type="ARBA" id="ARBA00022741"/>
    </source>
</evidence>
<dbReference type="PANTHER" id="PTHR36766">
    <property type="entry name" value="PLANT BROAD-SPECTRUM MILDEW RESISTANCE PROTEIN RPW8"/>
    <property type="match status" value="1"/>
</dbReference>
<sequence>MVVEKLASGLWKELGLARSIYTDMEKLQSKLSTIQDVLDGAEKKSITNRALQGWLKKLKDAALDADDVVDEFQTEALRRRMERHDRMTGKVRDFFSSNNPIAFRYKIGGKIREIRKRFDEIAKENKDFNLMVIKSDSDRPVSRETKSLAVESEIYGRDNEKNED</sequence>